<dbReference type="OrthoDB" id="2614698at2"/>
<dbReference type="RefSeq" id="WP_138157333.1">
    <property type="nucleotide sequence ID" value="NZ_CP039381.1"/>
</dbReference>
<evidence type="ECO:0000259" key="1">
    <source>
        <dbReference type="Pfam" id="PF20274"/>
    </source>
</evidence>
<evidence type="ECO:0000313" key="3">
    <source>
        <dbReference type="Proteomes" id="UP000301475"/>
    </source>
</evidence>
<proteinExistence type="predicted"/>
<keyword evidence="3" id="KW-1185">Reference proteome</keyword>
<organism evidence="2 3">
    <name type="scientific">Ruminococcus bovis</name>
    <dbReference type="NCBI Taxonomy" id="2564099"/>
    <lineage>
        <taxon>Bacteria</taxon>
        <taxon>Bacillati</taxon>
        <taxon>Bacillota</taxon>
        <taxon>Clostridia</taxon>
        <taxon>Eubacteriales</taxon>
        <taxon>Oscillospiraceae</taxon>
        <taxon>Ruminococcus</taxon>
    </lineage>
</organism>
<dbReference type="KEGG" id="ruj:E5Z56_07980"/>
<dbReference type="EMBL" id="CP039381">
    <property type="protein sequence ID" value="QCT07298.1"/>
    <property type="molecule type" value="Genomic_DNA"/>
</dbReference>
<sequence>MKLFVDDKRDKPAGSYQVARDYESAIFLLEYMSPFDFIDLDYSLEEEKTGLDILKWMYKNNVNVPHINIHSSNIEGRKEMLIYAENHFPDTTVTYFIAK</sequence>
<dbReference type="Proteomes" id="UP000301475">
    <property type="component" value="Chromosome"/>
</dbReference>
<accession>A0A4P8Y245</accession>
<protein>
    <recommendedName>
        <fullName evidence="1">Cyclic-phosphate processing Receiver domain-containing protein</fullName>
    </recommendedName>
</protein>
<reference evidence="2 3" key="1">
    <citation type="submission" date="2019-04" db="EMBL/GenBank/DDBJ databases">
        <authorList>
            <person name="Embree M."/>
            <person name="Gaffney J.R."/>
        </authorList>
    </citation>
    <scope>NUCLEOTIDE SEQUENCE [LARGE SCALE GENOMIC DNA]</scope>
    <source>
        <strain evidence="2 3">JE7A12</strain>
    </source>
</reference>
<dbReference type="AlphaFoldDB" id="A0A4P8Y245"/>
<gene>
    <name evidence="2" type="ORF">E5Z56_07980</name>
</gene>
<name>A0A4P8Y245_9FIRM</name>
<feature type="domain" description="Cyclic-phosphate processing Receiver" evidence="1">
    <location>
        <begin position="1"/>
        <end position="83"/>
    </location>
</feature>
<dbReference type="InterPro" id="IPR046909">
    <property type="entry name" value="cREC_REC"/>
</dbReference>
<dbReference type="Pfam" id="PF20274">
    <property type="entry name" value="cREC_REC"/>
    <property type="match status" value="1"/>
</dbReference>
<evidence type="ECO:0000313" key="2">
    <source>
        <dbReference type="EMBL" id="QCT07298.1"/>
    </source>
</evidence>